<dbReference type="EMBL" id="CAUOFW020010525">
    <property type="protein sequence ID" value="CAK9188601.1"/>
    <property type="molecule type" value="Genomic_DNA"/>
</dbReference>
<organism evidence="1 2">
    <name type="scientific">Ilex paraguariensis</name>
    <name type="common">yerba mate</name>
    <dbReference type="NCBI Taxonomy" id="185542"/>
    <lineage>
        <taxon>Eukaryota</taxon>
        <taxon>Viridiplantae</taxon>
        <taxon>Streptophyta</taxon>
        <taxon>Embryophyta</taxon>
        <taxon>Tracheophyta</taxon>
        <taxon>Spermatophyta</taxon>
        <taxon>Magnoliopsida</taxon>
        <taxon>eudicotyledons</taxon>
        <taxon>Gunneridae</taxon>
        <taxon>Pentapetalae</taxon>
        <taxon>asterids</taxon>
        <taxon>campanulids</taxon>
        <taxon>Aquifoliales</taxon>
        <taxon>Aquifoliaceae</taxon>
        <taxon>Ilex</taxon>
    </lineage>
</organism>
<sequence length="93" mass="10675">MGEAWQGAGMQLKLQKVLRVQRGTREQWSVEWSALRCRWPKVSKDMAGVLHDRHALRLARQANSTTLETTVEGEGGRQGPWHPENCYAWMILC</sequence>
<accession>A0ABC8V5J4</accession>
<proteinExistence type="predicted"/>
<comment type="caution">
    <text evidence="1">The sequence shown here is derived from an EMBL/GenBank/DDBJ whole genome shotgun (WGS) entry which is preliminary data.</text>
</comment>
<reference evidence="1 2" key="1">
    <citation type="submission" date="2024-02" db="EMBL/GenBank/DDBJ databases">
        <authorList>
            <person name="Vignale AGUSTIN F."/>
            <person name="Sosa J E."/>
            <person name="Modenutti C."/>
        </authorList>
    </citation>
    <scope>NUCLEOTIDE SEQUENCE [LARGE SCALE GENOMIC DNA]</scope>
</reference>
<gene>
    <name evidence="1" type="ORF">ILEXP_LOCUS59290</name>
</gene>
<dbReference type="Proteomes" id="UP001642360">
    <property type="component" value="Unassembled WGS sequence"/>
</dbReference>
<keyword evidence="2" id="KW-1185">Reference proteome</keyword>
<evidence type="ECO:0000313" key="1">
    <source>
        <dbReference type="EMBL" id="CAK9188601.1"/>
    </source>
</evidence>
<name>A0ABC8V5J4_9AQUA</name>
<dbReference type="AlphaFoldDB" id="A0ABC8V5J4"/>
<evidence type="ECO:0000313" key="2">
    <source>
        <dbReference type="Proteomes" id="UP001642360"/>
    </source>
</evidence>
<protein>
    <submittedName>
        <fullName evidence="1">Uncharacterized protein</fullName>
    </submittedName>
</protein>